<evidence type="ECO:0000256" key="1">
    <source>
        <dbReference type="SAM" id="MobiDB-lite"/>
    </source>
</evidence>
<feature type="compositionally biased region" description="Basic and acidic residues" evidence="1">
    <location>
        <begin position="168"/>
        <end position="186"/>
    </location>
</feature>
<protein>
    <submittedName>
        <fullName evidence="2">Uncharacterized protein</fullName>
    </submittedName>
</protein>
<dbReference type="EMBL" id="KN847500">
    <property type="protein sequence ID" value="KIW10601.1"/>
    <property type="molecule type" value="Genomic_DNA"/>
</dbReference>
<reference evidence="2 3" key="1">
    <citation type="submission" date="2015-01" db="EMBL/GenBank/DDBJ databases">
        <title>The Genome Sequence of Exophiala spinifera CBS89968.</title>
        <authorList>
            <consortium name="The Broad Institute Genomics Platform"/>
            <person name="Cuomo C."/>
            <person name="de Hoog S."/>
            <person name="Gorbushina A."/>
            <person name="Stielow B."/>
            <person name="Teixiera M."/>
            <person name="Abouelleil A."/>
            <person name="Chapman S.B."/>
            <person name="Priest M."/>
            <person name="Young S.K."/>
            <person name="Wortman J."/>
            <person name="Nusbaum C."/>
            <person name="Birren B."/>
        </authorList>
    </citation>
    <scope>NUCLEOTIDE SEQUENCE [LARGE SCALE GENOMIC DNA]</scope>
    <source>
        <strain evidence="2 3">CBS 89968</strain>
    </source>
</reference>
<name>A0A0D1Y6V0_9EURO</name>
<dbReference type="Proteomes" id="UP000053328">
    <property type="component" value="Unassembled WGS sequence"/>
</dbReference>
<dbReference type="HOGENOM" id="CLU_1378144_0_0_1"/>
<dbReference type="AlphaFoldDB" id="A0A0D1Y6V0"/>
<dbReference type="GeneID" id="27338648"/>
<gene>
    <name evidence="2" type="ORF">PV08_11565</name>
</gene>
<organism evidence="2 3">
    <name type="scientific">Exophiala spinifera</name>
    <dbReference type="NCBI Taxonomy" id="91928"/>
    <lineage>
        <taxon>Eukaryota</taxon>
        <taxon>Fungi</taxon>
        <taxon>Dikarya</taxon>
        <taxon>Ascomycota</taxon>
        <taxon>Pezizomycotina</taxon>
        <taxon>Eurotiomycetes</taxon>
        <taxon>Chaetothyriomycetidae</taxon>
        <taxon>Chaetothyriales</taxon>
        <taxon>Herpotrichiellaceae</taxon>
        <taxon>Exophiala</taxon>
    </lineage>
</organism>
<feature type="region of interest" description="Disordered" evidence="1">
    <location>
        <begin position="156"/>
        <end position="198"/>
    </location>
</feature>
<sequence length="198" mass="22166">MALQAQVPIPGPGLELNIHLPLSPPARKSIINDCWNAGLNDRDFARQYKNFQPYFENYESLCQSCSPDDLGQLRHSDLLGAFNRIVTQSRNTCIGELKALLLTFPAPFSQPQDADEFVRMWIDTTAECLLLLDVHSWAGNQTLKEFLEVEFATQKTSSGPYAPFSKVPCEEPRENLRHADTLDKSSVEASGPGRERKG</sequence>
<dbReference type="VEuPathDB" id="FungiDB:PV08_11565"/>
<dbReference type="RefSeq" id="XP_016230817.1">
    <property type="nucleotide sequence ID" value="XM_016385873.1"/>
</dbReference>
<accession>A0A0D1Y6V0</accession>
<keyword evidence="3" id="KW-1185">Reference proteome</keyword>
<evidence type="ECO:0000313" key="2">
    <source>
        <dbReference type="EMBL" id="KIW10601.1"/>
    </source>
</evidence>
<evidence type="ECO:0000313" key="3">
    <source>
        <dbReference type="Proteomes" id="UP000053328"/>
    </source>
</evidence>
<proteinExistence type="predicted"/>